<dbReference type="InterPro" id="IPR036052">
    <property type="entry name" value="TrpB-like_PALP_sf"/>
</dbReference>
<evidence type="ECO:0000256" key="9">
    <source>
        <dbReference type="ARBA" id="ARBA00047931"/>
    </source>
</evidence>
<keyword evidence="7" id="KW-0663">Pyridoxal phosphate</keyword>
<dbReference type="SUPFAM" id="SSF53686">
    <property type="entry name" value="Tryptophan synthase beta subunit-like PLP-dependent enzymes"/>
    <property type="match status" value="1"/>
</dbReference>
<keyword evidence="8" id="KW-0198">Cysteine biosynthesis</keyword>
<dbReference type="InterPro" id="IPR001926">
    <property type="entry name" value="TrpB-like_PALP"/>
</dbReference>
<comment type="caution">
    <text evidence="11">The sequence shown here is derived from an EMBL/GenBank/DDBJ whole genome shotgun (WGS) entry which is preliminary data.</text>
</comment>
<comment type="cofactor">
    <cofactor evidence="1">
        <name>pyridoxal 5'-phosphate</name>
        <dbReference type="ChEBI" id="CHEBI:597326"/>
    </cofactor>
</comment>
<dbReference type="GO" id="GO:0004124">
    <property type="term" value="F:cysteine synthase activity"/>
    <property type="evidence" value="ECO:0007669"/>
    <property type="project" value="UniProtKB-EC"/>
</dbReference>
<comment type="pathway">
    <text evidence="2">Amino-acid biosynthesis; L-cysteine biosynthesis; L-cysteine from L-serine: step 2/2.</text>
</comment>
<reference evidence="11" key="1">
    <citation type="journal article" date="2012" name="PLoS ONE">
        <title>Gene sets for utilization of primary and secondary nutrition supplies in the distal gut of endangered iberian lynx.</title>
        <authorList>
            <person name="Alcaide M."/>
            <person name="Messina E."/>
            <person name="Richter M."/>
            <person name="Bargiela R."/>
            <person name="Peplies J."/>
            <person name="Huws S.A."/>
            <person name="Newbold C.J."/>
            <person name="Golyshin P.N."/>
            <person name="Simon M.A."/>
            <person name="Lopez G."/>
            <person name="Yakimov M.M."/>
            <person name="Ferrer M."/>
        </authorList>
    </citation>
    <scope>NUCLEOTIDE SEQUENCE</scope>
</reference>
<comment type="catalytic activity">
    <reaction evidence="9">
        <text>O-acetyl-L-serine + hydrogen sulfide = L-cysteine + acetate</text>
        <dbReference type="Rhea" id="RHEA:14829"/>
        <dbReference type="ChEBI" id="CHEBI:29919"/>
        <dbReference type="ChEBI" id="CHEBI:30089"/>
        <dbReference type="ChEBI" id="CHEBI:35235"/>
        <dbReference type="ChEBI" id="CHEBI:58340"/>
        <dbReference type="EC" id="2.5.1.47"/>
    </reaction>
</comment>
<evidence type="ECO:0000256" key="6">
    <source>
        <dbReference type="ARBA" id="ARBA00022679"/>
    </source>
</evidence>
<dbReference type="EMBL" id="AMCI01000996">
    <property type="protein sequence ID" value="EJX07021.1"/>
    <property type="molecule type" value="Genomic_DNA"/>
</dbReference>
<dbReference type="GO" id="GO:0005737">
    <property type="term" value="C:cytoplasm"/>
    <property type="evidence" value="ECO:0007669"/>
    <property type="project" value="UniProtKB-ARBA"/>
</dbReference>
<evidence type="ECO:0000256" key="4">
    <source>
        <dbReference type="ARBA" id="ARBA00012681"/>
    </source>
</evidence>
<evidence type="ECO:0000256" key="8">
    <source>
        <dbReference type="ARBA" id="ARBA00023192"/>
    </source>
</evidence>
<dbReference type="GO" id="GO:0006535">
    <property type="term" value="P:cysteine biosynthetic process from serine"/>
    <property type="evidence" value="ECO:0007669"/>
    <property type="project" value="InterPro"/>
</dbReference>
<organism evidence="11">
    <name type="scientific">gut metagenome</name>
    <dbReference type="NCBI Taxonomy" id="749906"/>
    <lineage>
        <taxon>unclassified sequences</taxon>
        <taxon>metagenomes</taxon>
        <taxon>organismal metagenomes</taxon>
    </lineage>
</organism>
<evidence type="ECO:0000259" key="10">
    <source>
        <dbReference type="Pfam" id="PF00291"/>
    </source>
</evidence>
<dbReference type="PANTHER" id="PTHR10314">
    <property type="entry name" value="CYSTATHIONINE BETA-SYNTHASE"/>
    <property type="match status" value="1"/>
</dbReference>
<gene>
    <name evidence="11" type="ORF">EVA_04889</name>
</gene>
<comment type="similarity">
    <text evidence="3">Belongs to the cysteine synthase/cystathionine beta-synthase family.</text>
</comment>
<evidence type="ECO:0000256" key="1">
    <source>
        <dbReference type="ARBA" id="ARBA00001933"/>
    </source>
</evidence>
<proteinExistence type="inferred from homology"/>
<dbReference type="InterPro" id="IPR005856">
    <property type="entry name" value="Cys_synth"/>
</dbReference>
<dbReference type="NCBIfam" id="TIGR01139">
    <property type="entry name" value="cysK"/>
    <property type="match status" value="1"/>
</dbReference>
<evidence type="ECO:0000313" key="11">
    <source>
        <dbReference type="EMBL" id="EJX07021.1"/>
    </source>
</evidence>
<name>J9D317_9ZZZZ</name>
<dbReference type="Pfam" id="PF00291">
    <property type="entry name" value="PALP"/>
    <property type="match status" value="1"/>
</dbReference>
<evidence type="ECO:0000256" key="7">
    <source>
        <dbReference type="ARBA" id="ARBA00022898"/>
    </source>
</evidence>
<dbReference type="InterPro" id="IPR050214">
    <property type="entry name" value="Cys_Synth/Cystath_Beta-Synth"/>
</dbReference>
<accession>J9D317</accession>
<dbReference type="CDD" id="cd01561">
    <property type="entry name" value="CBS_like"/>
    <property type="match status" value="1"/>
</dbReference>
<dbReference type="Gene3D" id="3.40.50.1100">
    <property type="match status" value="2"/>
</dbReference>
<dbReference type="FunFam" id="3.40.50.1100:FF:000067">
    <property type="entry name" value="Cysteine synthase"/>
    <property type="match status" value="1"/>
</dbReference>
<protein>
    <recommendedName>
        <fullName evidence="4">cysteine synthase</fullName>
        <ecNumber evidence="4">2.5.1.47</ecNumber>
    </recommendedName>
</protein>
<evidence type="ECO:0000256" key="3">
    <source>
        <dbReference type="ARBA" id="ARBA00007103"/>
    </source>
</evidence>
<feature type="domain" description="Tryptophan synthase beta chain-like PALP" evidence="10">
    <location>
        <begin position="10"/>
        <end position="298"/>
    </location>
</feature>
<evidence type="ECO:0000256" key="2">
    <source>
        <dbReference type="ARBA" id="ARBA00004962"/>
    </source>
</evidence>
<dbReference type="InterPro" id="IPR005859">
    <property type="entry name" value="CysK"/>
</dbReference>
<keyword evidence="5" id="KW-0028">Amino-acid biosynthesis</keyword>
<sequence length="318" mass="33599">MMAKIYPNLTELIGQTPLLELSRLTALHSIRARVLAKLEMFNPGGSSKDRIARAMIEAAEAEGRLQPGATLIEPTSGNTGVGLAWVARVKGYQAVLTMPETMSRERQLLLKAMGAQVVLTPGHQGMKGAIDKAEELHAQQPSSLILRQFDNPANPEAHARTTAQEIWNDTDGEVDLFVAGVGTGGTLSGVGKGLKAHRPNLSIVAVEPARSPLLSAGKAGPHGLQGIGANFIPATYDASVVDEIVTVTDEDALRTARELVRTEGVLAGISSGAALYAALQVAQRPENEGKTVVVLLPDTGERYLSTDLFAEEEDGCPA</sequence>
<dbReference type="NCBIfam" id="TIGR01136">
    <property type="entry name" value="cysKM"/>
    <property type="match status" value="1"/>
</dbReference>
<keyword evidence="6 11" id="KW-0808">Transferase</keyword>
<evidence type="ECO:0000256" key="5">
    <source>
        <dbReference type="ARBA" id="ARBA00022605"/>
    </source>
</evidence>
<dbReference type="EC" id="2.5.1.47" evidence="4"/>
<dbReference type="AlphaFoldDB" id="J9D317"/>